<dbReference type="AlphaFoldDB" id="A0AA97I420"/>
<evidence type="ECO:0000313" key="5">
    <source>
        <dbReference type="EMBL" id="WOF17263.1"/>
    </source>
</evidence>
<dbReference type="Pfam" id="PF01053">
    <property type="entry name" value="Cys_Met_Meta_PP"/>
    <property type="match status" value="1"/>
</dbReference>
<evidence type="ECO:0000256" key="4">
    <source>
        <dbReference type="ARBA" id="ARBA00022898"/>
    </source>
</evidence>
<dbReference type="InterPro" id="IPR015421">
    <property type="entry name" value="PyrdxlP-dep_Trfase_major"/>
</dbReference>
<name>A0AA97I420_9EURY</name>
<dbReference type="GO" id="GO:0030170">
    <property type="term" value="F:pyridoxal phosphate binding"/>
    <property type="evidence" value="ECO:0007669"/>
    <property type="project" value="InterPro"/>
</dbReference>
<dbReference type="InterPro" id="IPR000277">
    <property type="entry name" value="Cys/Met-Metab_PyrdxlP-dep_enz"/>
</dbReference>
<dbReference type="GeneID" id="85230811"/>
<dbReference type="Gene3D" id="3.90.1150.10">
    <property type="entry name" value="Aspartate Aminotransferase, domain 1"/>
    <property type="match status" value="1"/>
</dbReference>
<dbReference type="KEGG" id="mefw:F1737_11535"/>
<dbReference type="SUPFAM" id="SSF53383">
    <property type="entry name" value="PLP-dependent transferases"/>
    <property type="match status" value="1"/>
</dbReference>
<evidence type="ECO:0000256" key="2">
    <source>
        <dbReference type="ARBA" id="ARBA00009077"/>
    </source>
</evidence>
<dbReference type="PROSITE" id="PS00868">
    <property type="entry name" value="CYS_MET_METAB_PP"/>
    <property type="match status" value="1"/>
</dbReference>
<sequence>MTDKKFRHSTLCVHAGAKPDPSTGSRTVPIYQTAAYVFENSEHAKNLFALKETGNIYTRLNNPTTAVFEERIAAIEGGVGSLATSSGMSAISSAILTFTSLGDEILSGDKLYGGTHELFSQTFPKLGRTVSFADSNEPSAFEEKITEKTRGIFVEAIGNPGLDIPDFERLAKIAHENEIPLIVDNTVGVGLTRPIEFGADIVVHSATKYIGGHGNSIGGVITDSGNFNWNTGKFPEITEPDESYGGIRYHEQFGSSAFIVKARVQFMRDMGPCISPFNSFMLLTGLETLPLRVKKHSQNALAVAEFLRDHPKIEWVCYPGLSSHPSHENAKKYLTGGFGPIVGAGVKGGIVPASKLTEEVKLFSHLANIGDTKSLIVHPASTTHSQLSLKDRRAAGVLDNFVRLAIGIEDEDDLIEDLNEALKRV</sequence>
<dbReference type="GO" id="GO:0006535">
    <property type="term" value="P:cysteine biosynthetic process from serine"/>
    <property type="evidence" value="ECO:0007669"/>
    <property type="project" value="TreeGrafter"/>
</dbReference>
<comment type="cofactor">
    <cofactor evidence="1">
        <name>pyridoxal 5'-phosphate</name>
        <dbReference type="ChEBI" id="CHEBI:597326"/>
    </cofactor>
</comment>
<gene>
    <name evidence="5" type="ORF">F1737_11535</name>
</gene>
<dbReference type="GO" id="GO:0004124">
    <property type="term" value="F:cysteine synthase activity"/>
    <property type="evidence" value="ECO:0007669"/>
    <property type="project" value="TreeGrafter"/>
</dbReference>
<dbReference type="FunFam" id="3.40.640.10:FF:000035">
    <property type="entry name" value="O-succinylhomoserine sulfhydrylase"/>
    <property type="match status" value="1"/>
</dbReference>
<evidence type="ECO:0000313" key="6">
    <source>
        <dbReference type="Proteomes" id="UP001301797"/>
    </source>
</evidence>
<dbReference type="InterPro" id="IPR006235">
    <property type="entry name" value="OAc-hSer/O-AcSer_sulfhydrylase"/>
</dbReference>
<dbReference type="PANTHER" id="PTHR43797:SF2">
    <property type="entry name" value="HOMOCYSTEINE_CYSTEINE SYNTHASE"/>
    <property type="match status" value="1"/>
</dbReference>
<protein>
    <submittedName>
        <fullName evidence="5">O-acetylhomoserine aminocarboxypropyltransferase/cysteine synthase</fullName>
    </submittedName>
</protein>
<dbReference type="PIRSF" id="PIRSF001434">
    <property type="entry name" value="CGS"/>
    <property type="match status" value="1"/>
</dbReference>
<proteinExistence type="inferred from homology"/>
<dbReference type="InterPro" id="IPR015424">
    <property type="entry name" value="PyrdxlP-dep_Trfase"/>
</dbReference>
<dbReference type="InterPro" id="IPR054542">
    <property type="entry name" value="Cys_met_metab_PP"/>
</dbReference>
<reference evidence="5 6" key="1">
    <citation type="submission" date="2019-09" db="EMBL/GenBank/DDBJ databases">
        <title>The complete genome of Methanoplanus sp. FWC-SCC4.</title>
        <authorList>
            <person name="Chen S.-C."/>
            <person name="Zhou Y.-Z."/>
            <person name="Lai M.-C."/>
        </authorList>
    </citation>
    <scope>NUCLEOTIDE SEQUENCE [LARGE SCALE GENOMIC DNA]</scope>
    <source>
        <strain evidence="5 6">FWC-SCC4</strain>
    </source>
</reference>
<dbReference type="GO" id="GO:0071269">
    <property type="term" value="P:L-homocysteine biosynthetic process"/>
    <property type="evidence" value="ECO:0007669"/>
    <property type="project" value="TreeGrafter"/>
</dbReference>
<evidence type="ECO:0000256" key="3">
    <source>
        <dbReference type="ARBA" id="ARBA00022679"/>
    </source>
</evidence>
<dbReference type="NCBIfam" id="TIGR01326">
    <property type="entry name" value="OAH_OAS_sulfhy"/>
    <property type="match status" value="1"/>
</dbReference>
<dbReference type="CDD" id="cd00614">
    <property type="entry name" value="CGS_like"/>
    <property type="match status" value="1"/>
</dbReference>
<dbReference type="GO" id="GO:0003961">
    <property type="term" value="F:O-acetylhomoserine aminocarboxypropyltransferase activity"/>
    <property type="evidence" value="ECO:0007669"/>
    <property type="project" value="TreeGrafter"/>
</dbReference>
<dbReference type="GO" id="GO:0005737">
    <property type="term" value="C:cytoplasm"/>
    <property type="evidence" value="ECO:0007669"/>
    <property type="project" value="TreeGrafter"/>
</dbReference>
<dbReference type="EMBL" id="CP043875">
    <property type="protein sequence ID" value="WOF17263.1"/>
    <property type="molecule type" value="Genomic_DNA"/>
</dbReference>
<comment type="similarity">
    <text evidence="2">Belongs to the trans-sulfuration enzymes family.</text>
</comment>
<keyword evidence="3" id="KW-0808">Transferase</keyword>
<dbReference type="Proteomes" id="UP001301797">
    <property type="component" value="Chromosome"/>
</dbReference>
<dbReference type="GO" id="GO:0019346">
    <property type="term" value="P:transsulfuration"/>
    <property type="evidence" value="ECO:0007669"/>
    <property type="project" value="InterPro"/>
</dbReference>
<accession>A0AA97I420</accession>
<dbReference type="InterPro" id="IPR015422">
    <property type="entry name" value="PyrdxlP-dep_Trfase_small"/>
</dbReference>
<dbReference type="RefSeq" id="WP_317136727.1">
    <property type="nucleotide sequence ID" value="NZ_CP043875.1"/>
</dbReference>
<evidence type="ECO:0000256" key="1">
    <source>
        <dbReference type="ARBA" id="ARBA00001933"/>
    </source>
</evidence>
<organism evidence="5 6">
    <name type="scientific">Methanochimaera problematica</name>
    <dbReference type="NCBI Taxonomy" id="2609417"/>
    <lineage>
        <taxon>Archaea</taxon>
        <taxon>Methanobacteriati</taxon>
        <taxon>Methanobacteriota</taxon>
        <taxon>Stenosarchaea group</taxon>
        <taxon>Methanomicrobia</taxon>
        <taxon>Methanomicrobiales</taxon>
        <taxon>Methanomicrobiaceae</taxon>
        <taxon>Methanochimaera</taxon>
    </lineage>
</organism>
<dbReference type="PANTHER" id="PTHR43797">
    <property type="entry name" value="HOMOCYSTEINE/CYSTEINE SYNTHASE"/>
    <property type="match status" value="1"/>
</dbReference>
<keyword evidence="6" id="KW-1185">Reference proteome</keyword>
<keyword evidence="4" id="KW-0663">Pyridoxal phosphate</keyword>
<dbReference type="Gene3D" id="3.40.640.10">
    <property type="entry name" value="Type I PLP-dependent aspartate aminotransferase-like (Major domain)"/>
    <property type="match status" value="1"/>
</dbReference>